<evidence type="ECO:0000256" key="1">
    <source>
        <dbReference type="ARBA" id="ARBA00004328"/>
    </source>
</evidence>
<dbReference type="EC" id="2.7.7.48" evidence="2"/>
<keyword evidence="11" id="KW-0693">Viral RNA replication</keyword>
<dbReference type="Pfam" id="PF14318">
    <property type="entry name" value="Mononeg_mRNAcap"/>
    <property type="match status" value="1"/>
</dbReference>
<evidence type="ECO:0000256" key="17">
    <source>
        <dbReference type="ARBA" id="ARBA00031012"/>
    </source>
</evidence>
<dbReference type="KEGG" id="vg:30854246"/>
<keyword evidence="10" id="KW-0946">Virion</keyword>
<accession>A0A1L3KMS8</accession>
<dbReference type="InterPro" id="IPR014023">
    <property type="entry name" value="Mononeg_RNA_pol_cat"/>
</dbReference>
<keyword evidence="13" id="KW-0511">Multifunctional enzyme</keyword>
<evidence type="ECO:0000256" key="13">
    <source>
        <dbReference type="ARBA" id="ARBA00023268"/>
    </source>
</evidence>
<keyword evidence="23" id="KW-1185">Reference proteome</keyword>
<evidence type="ECO:0000256" key="14">
    <source>
        <dbReference type="ARBA" id="ARBA00024494"/>
    </source>
</evidence>
<keyword evidence="5" id="KW-0808">Transferase</keyword>
<dbReference type="GeneID" id="30854246"/>
<evidence type="ECO:0000256" key="2">
    <source>
        <dbReference type="ARBA" id="ARBA00012494"/>
    </source>
</evidence>
<dbReference type="GO" id="GO:0003968">
    <property type="term" value="F:RNA-directed RNA polymerase activity"/>
    <property type="evidence" value="ECO:0007669"/>
    <property type="project" value="UniProtKB-KW"/>
</dbReference>
<dbReference type="RefSeq" id="YP_009336866.1">
    <property type="nucleotide sequence ID" value="NC_032922.1"/>
</dbReference>
<evidence type="ECO:0000256" key="8">
    <source>
        <dbReference type="ARBA" id="ARBA00022741"/>
    </source>
</evidence>
<name>A0A1L3KMS8_9VIRU</name>
<keyword evidence="4" id="KW-0507">mRNA processing</keyword>
<evidence type="ECO:0000256" key="4">
    <source>
        <dbReference type="ARBA" id="ARBA00022664"/>
    </source>
</evidence>
<evidence type="ECO:0000256" key="19">
    <source>
        <dbReference type="ARBA" id="ARBA00047370"/>
    </source>
</evidence>
<comment type="catalytic activity">
    <reaction evidence="14">
        <text>a 5'-end triphospho-adenylyl-adenylyl-cytidylyl-adenosine in mRNA + GDP + H(+) = a 5'-end (5'-triphosphoguanosine)-adenylyl-adenylyl-cytidylyl-adenosine in mRNA + diphosphate</text>
        <dbReference type="Rhea" id="RHEA:65436"/>
        <dbReference type="Rhea" id="RHEA-COMP:16797"/>
        <dbReference type="Rhea" id="RHEA-COMP:16799"/>
        <dbReference type="ChEBI" id="CHEBI:15378"/>
        <dbReference type="ChEBI" id="CHEBI:33019"/>
        <dbReference type="ChEBI" id="CHEBI:58189"/>
        <dbReference type="ChEBI" id="CHEBI:156484"/>
        <dbReference type="ChEBI" id="CHEBI:156503"/>
        <dbReference type="EC" id="2.7.7.88"/>
    </reaction>
</comment>
<feature type="domain" description="RdRp catalytic" evidence="21">
    <location>
        <begin position="638"/>
        <end position="801"/>
    </location>
</feature>
<comment type="catalytic activity">
    <reaction evidence="15">
        <text>a 5'-end (5'-triphosphoguanosine)-(2'-O-methyladenylyl)-adenylyl-cytidylyl-adenosine in mRNA + S-adenosyl-L-methionine = a 5'-end (N(7)-methyl 5'-triphosphoguanosine)-(2'-O-methyladenylyl)-adenylyl-cytidylyl-adenosine in mRNA + S-adenosyl-L-homocysteine</text>
        <dbReference type="Rhea" id="RHEA:65440"/>
        <dbReference type="Rhea" id="RHEA-COMP:16798"/>
        <dbReference type="Rhea" id="RHEA-COMP:16801"/>
        <dbReference type="ChEBI" id="CHEBI:57856"/>
        <dbReference type="ChEBI" id="CHEBI:59789"/>
        <dbReference type="ChEBI" id="CHEBI:156482"/>
        <dbReference type="ChEBI" id="CHEBI:156483"/>
    </reaction>
</comment>
<dbReference type="Proteomes" id="UP000202517">
    <property type="component" value="Segment"/>
</dbReference>
<sequence>MSHAKSIFDPSEPAQRIARTSKSFQVEDKFDTWLNLTPWILVQDHLSQCDNWGTDLIKPINHLISPDTCSDLYQHKFEPMDVSSSIVTPTLPAMVITHILTNAKMRNHMSDKSVREFMTTTLEAANLSFYTQVGHLMSNCSDQVTTLLNPTLDVWTDKFNNIPVSAYTALITLEDLLKIQELHKINNDFVEGKTPRSRSLNRFRKSPMFYHIRSLDIKVWMAQDLFILDYKMRRFLVPLNLWLELFNKVADLTSLLLFNHFQSGTVMPDNHYDVTEQFISHLAHKVTYLAGPLSNRPTLEKLNTGFAYLKMIEGLGVAVLIERGDCMKGWINEELGHNLWKSITDANLDSCDGFHESSLYHIFSQMNASQLADLMGTVKVCGHPSIELQKGLRELYERTHANLDINPETVMNSYGVLVRDLFRSFYRSQKKYPNIEPTSIADCYNLRELVTRNIDPLSETGSALWMRISREEWKSVRLLKTMEFDPVDNQLPLLKDKALGLTRNHIVKQLMYSENEKNKRFIKFEQRRVLLSFLLTDDFNGDFRQYLHDFNNDTDWLDNVWRYLVIKLTPKELEEKAKGRMFGASPTVERNRRVVMNRNVMRVMDEHYPDQLMTPGDLPMLKKLYSFRHLKFLYPHHKALQVSFDFSKWNNNMRSESIDIPAKLLLDGLFGINMYGKTMKAYQNMLVYYLDKTFKEHWNGQLGGIEGLDQATWSLIFLGGIKWALERVGTIYQVTVKGDDVRAALMIDNETIEKDGYVSVKNQILQALQLLCNEMGWELNPNECFVSLTVIATSKQYQFNDTWLPTASKKMMKVMSLSNLVFPTLEEIIGSVFSTCHSACTQATAILPAFATANLIASHILAGSFSKDRLNSNEVAMLLMWPQILGGPGALPLQTFFVRGENDMLSVSISLLRHILLNDNEDLKRIVTKILSIPKDGRDNNEKLISDPYSIPLKVPMPPSTVLRNEIRRTMIYWVRNPDIKLLLSHNGQRDRNDFIEILVSMHPYTPKLATALWEASPFALLEEIIGKFENSGTIVAFLSRDKYGNSKASLAMKSLGKVLSAGRLKMRFWLSTVKNLHAGRGDFFEVPYDMWLNPFICTTHIVHLIRERLWGREFHGLTYPSLVDQNMIYHPSDLTRMHPEWATHNITSQIFVRTGEIIHQTDDFNDHYASVPGNIPWLGSVTSTRIVFPYYQSEITSPPLAKIKRLLALRVSSNYYGKSFTQTIDTLIRGLTHLDLSHVKVLMPETGGGHLAHRVATNSFSLSTTPNFRPNLSQIVQVNNESLRLVRTSKDDRTINYAARHFFLIVLGTFELQSSLRFRDRTSFIWESVLHPDPRYLPEYKLCEYCCNIVQDIPIKFLNQKYLDLSEYSKLPLVGASEYDQSVLRANIGKAVKGRARKLAENVHFDPTDYICLEAATQVVIDNLLNDSVLNYQAARNAGFSRIPTGKTLELMSSSMQLTGKTTTTFSINLIRSMPATMLYYSLVSELLGWYLHQVQNITTKHLITIGDKLLSHKNPLTSMFSELSLASVLDKIALGAREVGYVPDFIWPLGSSADGAHASLYFIKSHEFLFIEWITSQQLPPKIKILKRMPDPQTFISVMENEFDNILIWVSHWCNRNETYPDIVSSYLHWMTDICSNLDLDENETPDQLFKRRNVRCLEALKNFEMYDNPAYMDISRMVAYFLIYILPEHFFERADWVNDDVTYTNYYTFELDICQTTPIGYFEIPMWDHLHYEEKITFRQVKEKFPISLVESLWRLSYNMLNQSGFRDEVVISIEEGIAFIKEKMFWMNKKTFVILSNEDAERTLRSNPIDIGRDFTFITDEAQGGPIESLWEVPFRFKDICQIAFDGSHNNQRTHFQINYTRDVMTPHFERILYHINIIENLENNKGVFRVGWTGGLRIVGGLNASISKYLPIFSMLHLETLFKDSRSYTAITIGDGGGGLSKFLLDSFENISVIYCSKSVVDDKSSKPQDSAVTNAPAEFLTHYMHSDTKARLLWQGCYPGDITLAGVREMLLRHQQTLRVPCRLIICDIDPPLEKPLYYYKDLLCSTLKVGLRLRINNPLIIIKLKLILSIELLRFLYMCRCLFQHFHLVPSTMSRDYDKEGFLILGDPMSDGIVRDPELLDRIMLNHVSVDYNLEGLNFVSKSIKKTLLPYWKHVCLGIPRHMSISKLGQLVHLLDIPLRPFSVVAEFFTIQVVRRSMDACQLIQFIHMGVRTVISDVDYELTTIFVKPTGKKKYLLRPITTPLKVSISTLPSGLFQVCTRLVRILTLDAMLEDIESDWGNYVVNPIPDLIDKIMENLHMHLVSYSNYIEVEVQDRMFHLICHINTTQLWKMNLTQTILKSMENGLRLINWIKLLSFFMLTESEHIPSLIKQNEWLEVHDCCYNNALGLSNYKYFNKVPEYLPSFTIDLDGNFLFPVYNQVTSVVAQMDMVVWDYVRSQTAEELFLFMLEKG</sequence>
<evidence type="ECO:0000256" key="12">
    <source>
        <dbReference type="ARBA" id="ARBA00023042"/>
    </source>
</evidence>
<proteinExistence type="predicted"/>
<dbReference type="GO" id="GO:0004482">
    <property type="term" value="F:mRNA 5'-cap (guanine-N7-)-methyltransferase activity"/>
    <property type="evidence" value="ECO:0007669"/>
    <property type="project" value="InterPro"/>
</dbReference>
<dbReference type="Pfam" id="PF00946">
    <property type="entry name" value="Mononeg_RNA_pol"/>
    <property type="match status" value="1"/>
</dbReference>
<dbReference type="InterPro" id="IPR026890">
    <property type="entry name" value="Mononeg_mRNAcap"/>
</dbReference>
<keyword evidence="8" id="KW-0547">Nucleotide-binding</keyword>
<evidence type="ECO:0000256" key="20">
    <source>
        <dbReference type="ARBA" id="ARBA00048548"/>
    </source>
</evidence>
<dbReference type="PROSITE" id="PS50526">
    <property type="entry name" value="RDRP_SSRNA_NEG_NONSEG"/>
    <property type="match status" value="1"/>
</dbReference>
<comment type="catalytic activity">
    <reaction evidence="20">
        <text>GTP + H2O = GDP + phosphate + H(+)</text>
        <dbReference type="Rhea" id="RHEA:19669"/>
        <dbReference type="ChEBI" id="CHEBI:15377"/>
        <dbReference type="ChEBI" id="CHEBI:15378"/>
        <dbReference type="ChEBI" id="CHEBI:37565"/>
        <dbReference type="ChEBI" id="CHEBI:43474"/>
        <dbReference type="ChEBI" id="CHEBI:58189"/>
    </reaction>
</comment>
<dbReference type="GO" id="GO:0005524">
    <property type="term" value="F:ATP binding"/>
    <property type="evidence" value="ECO:0007669"/>
    <property type="project" value="UniProtKB-KW"/>
</dbReference>
<evidence type="ECO:0000256" key="3">
    <source>
        <dbReference type="ARBA" id="ARBA00022484"/>
    </source>
</evidence>
<evidence type="ECO:0000256" key="11">
    <source>
        <dbReference type="ARBA" id="ARBA00022953"/>
    </source>
</evidence>
<evidence type="ECO:0000256" key="15">
    <source>
        <dbReference type="ARBA" id="ARBA00024499"/>
    </source>
</evidence>
<evidence type="ECO:0000256" key="9">
    <source>
        <dbReference type="ARBA" id="ARBA00022840"/>
    </source>
</evidence>
<keyword evidence="3 22" id="KW-0696">RNA-directed RNA polymerase</keyword>
<keyword evidence="12" id="KW-0506">mRNA capping</keyword>
<keyword evidence="7" id="KW-0548">Nucleotidyltransferase</keyword>
<dbReference type="EMBL" id="KX884416">
    <property type="protein sequence ID" value="APG78687.1"/>
    <property type="molecule type" value="Genomic_RNA"/>
</dbReference>
<evidence type="ECO:0000259" key="21">
    <source>
        <dbReference type="PROSITE" id="PS50526"/>
    </source>
</evidence>
<evidence type="ECO:0000256" key="5">
    <source>
        <dbReference type="ARBA" id="ARBA00022679"/>
    </source>
</evidence>
<reference evidence="22" key="1">
    <citation type="journal article" date="2016" name="Nature">
        <title>Redefining the invertebrate RNA virosphere.</title>
        <authorList>
            <person name="Shi M."/>
            <person name="Lin X.D."/>
            <person name="Tian J.H."/>
            <person name="Chen L.J."/>
            <person name="Chen X."/>
            <person name="Li C.X."/>
            <person name="Qin X.C."/>
            <person name="Li J."/>
            <person name="Cao J.P."/>
            <person name="Eden J.S."/>
            <person name="Buchmann J."/>
            <person name="Wang W."/>
            <person name="Xu J."/>
            <person name="Holmes E.C."/>
            <person name="Zhang Y.Z."/>
        </authorList>
    </citation>
    <scope>NUCLEOTIDE SEQUENCE [LARGE SCALE GENOMIC DNA]</scope>
    <source>
        <strain evidence="22">QCM109726</strain>
    </source>
</reference>
<comment type="catalytic activity">
    <reaction evidence="18">
        <text>a 5'-end (5'-triphosphoguanosine)-adenylyl-adenylyl-cytidylyl-adenosine in mRNA + S-adenosyl-L-methionine = a 5'-end (5'-triphosphoguanosine)-(2'-O-methyladenylyl)-adenylyl-cytidylyl-adenosine in mRNA + S-adenosyl-L-homocysteine + H(+)</text>
        <dbReference type="Rhea" id="RHEA:65380"/>
        <dbReference type="Rhea" id="RHEA-COMP:16797"/>
        <dbReference type="Rhea" id="RHEA-COMP:16801"/>
        <dbReference type="ChEBI" id="CHEBI:15378"/>
        <dbReference type="ChEBI" id="CHEBI:57856"/>
        <dbReference type="ChEBI" id="CHEBI:59789"/>
        <dbReference type="ChEBI" id="CHEBI:156482"/>
        <dbReference type="ChEBI" id="CHEBI:156484"/>
    </reaction>
</comment>
<organism evidence="22">
    <name type="scientific">Hubei coleoptera virus 3</name>
    <dbReference type="NCBI Taxonomy" id="1922862"/>
    <lineage>
        <taxon>Viruses</taxon>
        <taxon>Riboviria</taxon>
        <taxon>Orthornavirae</taxon>
        <taxon>Negarnaviricota</taxon>
        <taxon>Haploviricotina</taxon>
        <taxon>Monjiviricetes</taxon>
        <taxon>Jingchuvirales</taxon>
        <taxon>Aliusviridae</taxon>
        <taxon>Ollusvirus</taxon>
        <taxon>Ollusvirus coleopteri</taxon>
    </lineage>
</organism>
<comment type="catalytic activity">
    <reaction evidence="19">
        <text>a 5'-end (5'-triphosphoguanosine)-adenylyl-adenylyl-cytidylyl-adenosine in mRNA + 2 S-adenosyl-L-methionine = a 5'-end (N(7)-methyl 5'-triphosphoguanosine)-(2'-O-methyladenylyl)-adenylyl-cytidylyl-adenosine in mRNA + 2 S-adenosyl-L-homocysteine + H(+)</text>
        <dbReference type="Rhea" id="RHEA:65376"/>
        <dbReference type="Rhea" id="RHEA-COMP:16797"/>
        <dbReference type="Rhea" id="RHEA-COMP:16798"/>
        <dbReference type="ChEBI" id="CHEBI:15378"/>
        <dbReference type="ChEBI" id="CHEBI:57856"/>
        <dbReference type="ChEBI" id="CHEBI:59789"/>
        <dbReference type="ChEBI" id="CHEBI:156483"/>
        <dbReference type="ChEBI" id="CHEBI:156484"/>
        <dbReference type="EC" id="2.1.1.375"/>
    </reaction>
</comment>
<evidence type="ECO:0000313" key="22">
    <source>
        <dbReference type="EMBL" id="APG78687.1"/>
    </source>
</evidence>
<evidence type="ECO:0000256" key="7">
    <source>
        <dbReference type="ARBA" id="ARBA00022695"/>
    </source>
</evidence>
<evidence type="ECO:0000256" key="6">
    <source>
        <dbReference type="ARBA" id="ARBA00022691"/>
    </source>
</evidence>
<keyword evidence="9" id="KW-0067">ATP-binding</keyword>
<keyword evidence="6" id="KW-0949">S-adenosyl-L-methionine</keyword>
<evidence type="ECO:0000256" key="16">
    <source>
        <dbReference type="ARBA" id="ARBA00030436"/>
    </source>
</evidence>
<evidence type="ECO:0000256" key="10">
    <source>
        <dbReference type="ARBA" id="ARBA00022844"/>
    </source>
</evidence>
<evidence type="ECO:0000256" key="18">
    <source>
        <dbReference type="ARBA" id="ARBA00047332"/>
    </source>
</evidence>
<comment type="subcellular location">
    <subcellularLocation>
        <location evidence="1">Virion</location>
    </subcellularLocation>
</comment>
<dbReference type="GO" id="GO:0044423">
    <property type="term" value="C:virion component"/>
    <property type="evidence" value="ECO:0007669"/>
    <property type="project" value="UniProtKB-KW"/>
</dbReference>
<protein>
    <recommendedName>
        <fullName evidence="2">RNA-directed RNA polymerase</fullName>
        <ecNumber evidence="2">2.7.7.48</ecNumber>
    </recommendedName>
    <alternativeName>
        <fullName evidence="17">Replicase</fullName>
    </alternativeName>
    <alternativeName>
        <fullName evidence="16">Transcriptase</fullName>
    </alternativeName>
</protein>
<evidence type="ECO:0000313" key="23">
    <source>
        <dbReference type="Proteomes" id="UP000202517"/>
    </source>
</evidence>